<feature type="compositionally biased region" description="Low complexity" evidence="8">
    <location>
        <begin position="375"/>
        <end position="389"/>
    </location>
</feature>
<evidence type="ECO:0000256" key="4">
    <source>
        <dbReference type="ARBA" id="ARBA00022777"/>
    </source>
</evidence>
<dbReference type="EMBL" id="ML145115">
    <property type="protein sequence ID" value="TBU59330.1"/>
    <property type="molecule type" value="Genomic_DNA"/>
</dbReference>
<keyword evidence="2" id="KW-0808">Transferase</keyword>
<dbReference type="InterPro" id="IPR008271">
    <property type="entry name" value="Ser/Thr_kinase_AS"/>
</dbReference>
<evidence type="ECO:0000256" key="7">
    <source>
        <dbReference type="RuleBase" id="RU000304"/>
    </source>
</evidence>
<dbReference type="PANTHER" id="PTHR24349">
    <property type="entry name" value="SERINE/THREONINE-PROTEIN KINASE"/>
    <property type="match status" value="1"/>
</dbReference>
<evidence type="ECO:0000256" key="5">
    <source>
        <dbReference type="ARBA" id="ARBA00022840"/>
    </source>
</evidence>
<dbReference type="GO" id="GO:0004674">
    <property type="term" value="F:protein serine/threonine kinase activity"/>
    <property type="evidence" value="ECO:0007669"/>
    <property type="project" value="UniProtKB-KW"/>
</dbReference>
<evidence type="ECO:0000256" key="3">
    <source>
        <dbReference type="ARBA" id="ARBA00022741"/>
    </source>
</evidence>
<sequence length="446" mass="49794">MYTSPHSTAPDFTGMTIDNGRLRLVQLLGEGAFGLVYRAVDETSAASSSNPEPKQYAVKIMKKVDVDTRRAYFQRREVSTHMSIHDHPNIVSVHGVFECPYYVYLVLELCPGGDLMNALLDRLLYTRKDALLKSVFLQIIQAVEYCHDHGVYHRDLKPDNILVNEDGSEIRLADFGLATTSKVSGTFGCGSGHYMAPECIGLEFDYTPYSTEACDVWSLGIILVNLVAGRNPWTYALSTDRAFSHYLSNPNHMRDVLPVSEEAQYILRGVLNPDPVERWTLQELRQHIEEVETFFMSEEDIAVASKHVQLVAATYCPRKAVEDIARSQSAICIEDARELLAEQFVLRNKTLPRKPLARPQTLKTNDSQQHFVIVSSTGLSRSSSTSMSGEESEGPITPETHAQDPVKLAEVPEFTDSENLGELEVPVQKERSLVVQFPIPPATTCA</sequence>
<evidence type="ECO:0000313" key="11">
    <source>
        <dbReference type="EMBL" id="TBU59330.1"/>
    </source>
</evidence>
<keyword evidence="4 10" id="KW-0418">Kinase</keyword>
<evidence type="ECO:0000313" key="10">
    <source>
        <dbReference type="EMBL" id="TBU28513.1"/>
    </source>
</evidence>
<feature type="binding site" evidence="6">
    <location>
        <position position="59"/>
    </location>
    <ligand>
        <name>ATP</name>
        <dbReference type="ChEBI" id="CHEBI:30616"/>
    </ligand>
</feature>
<dbReference type="GO" id="GO:0005524">
    <property type="term" value="F:ATP binding"/>
    <property type="evidence" value="ECO:0007669"/>
    <property type="project" value="UniProtKB-UniRule"/>
</dbReference>
<keyword evidence="5 6" id="KW-0067">ATP-binding</keyword>
<dbReference type="OrthoDB" id="541276at2759"/>
<feature type="domain" description="Protein kinase" evidence="9">
    <location>
        <begin position="22"/>
        <end position="295"/>
    </location>
</feature>
<dbReference type="EMBL" id="ML143421">
    <property type="protein sequence ID" value="TBU28513.1"/>
    <property type="molecule type" value="Genomic_DNA"/>
</dbReference>
<dbReference type="PROSITE" id="PS50011">
    <property type="entry name" value="PROTEIN_KINASE_DOM"/>
    <property type="match status" value="1"/>
</dbReference>
<comment type="similarity">
    <text evidence="7">Belongs to the protein kinase superfamily.</text>
</comment>
<dbReference type="Gene3D" id="1.10.510.10">
    <property type="entry name" value="Transferase(Phosphotransferase) domain 1"/>
    <property type="match status" value="1"/>
</dbReference>
<name>A0A4V2K0D7_9APHY</name>
<dbReference type="InterPro" id="IPR000719">
    <property type="entry name" value="Prot_kinase_dom"/>
</dbReference>
<dbReference type="InterPro" id="IPR017441">
    <property type="entry name" value="Protein_kinase_ATP_BS"/>
</dbReference>
<reference evidence="10 12" key="1">
    <citation type="submission" date="2019-01" db="EMBL/GenBank/DDBJ databases">
        <title>Draft genome sequences of three monokaryotic isolates of the white-rot basidiomycete fungus Dichomitus squalens.</title>
        <authorList>
            <consortium name="DOE Joint Genome Institute"/>
            <person name="Lopez S.C."/>
            <person name="Andreopoulos B."/>
            <person name="Pangilinan J."/>
            <person name="Lipzen A."/>
            <person name="Riley R."/>
            <person name="Ahrendt S."/>
            <person name="Ng V."/>
            <person name="Barry K."/>
            <person name="Daum C."/>
            <person name="Grigoriev I.V."/>
            <person name="Hilden K.S."/>
            <person name="Makela M.R."/>
            <person name="de Vries R.P."/>
        </authorList>
    </citation>
    <scope>NUCLEOTIDE SEQUENCE [LARGE SCALE GENOMIC DNA]</scope>
    <source>
        <strain evidence="11 12">CBS 464.89</strain>
        <strain evidence="10">OM18370.1</strain>
    </source>
</reference>
<evidence type="ECO:0000256" key="8">
    <source>
        <dbReference type="SAM" id="MobiDB-lite"/>
    </source>
</evidence>
<dbReference type="InterPro" id="IPR050205">
    <property type="entry name" value="CDPK_Ser/Thr_kinases"/>
</dbReference>
<dbReference type="Proteomes" id="UP000292082">
    <property type="component" value="Unassembled WGS sequence"/>
</dbReference>
<evidence type="ECO:0000256" key="6">
    <source>
        <dbReference type="PROSITE-ProRule" id="PRU10141"/>
    </source>
</evidence>
<protein>
    <submittedName>
        <fullName evidence="10">Pkinase-domain-containing protein</fullName>
    </submittedName>
</protein>
<evidence type="ECO:0000313" key="12">
    <source>
        <dbReference type="Proteomes" id="UP000292082"/>
    </source>
</evidence>
<evidence type="ECO:0000256" key="1">
    <source>
        <dbReference type="ARBA" id="ARBA00022527"/>
    </source>
</evidence>
<keyword evidence="3 6" id="KW-0547">Nucleotide-binding</keyword>
<dbReference type="SMART" id="SM00220">
    <property type="entry name" value="S_TKc"/>
    <property type="match status" value="1"/>
</dbReference>
<dbReference type="STRING" id="114155.A0A4V2K0D7"/>
<gene>
    <name evidence="11" type="ORF">BD310DRAFT_1038576</name>
    <name evidence="10" type="ORF">BD311DRAFT_722429</name>
</gene>
<dbReference type="PROSITE" id="PS00108">
    <property type="entry name" value="PROTEIN_KINASE_ST"/>
    <property type="match status" value="1"/>
</dbReference>
<dbReference type="AlphaFoldDB" id="A0A4V2K0D7"/>
<dbReference type="SUPFAM" id="SSF56112">
    <property type="entry name" value="Protein kinase-like (PK-like)"/>
    <property type="match status" value="1"/>
</dbReference>
<organism evidence="10">
    <name type="scientific">Dichomitus squalens</name>
    <dbReference type="NCBI Taxonomy" id="114155"/>
    <lineage>
        <taxon>Eukaryota</taxon>
        <taxon>Fungi</taxon>
        <taxon>Dikarya</taxon>
        <taxon>Basidiomycota</taxon>
        <taxon>Agaricomycotina</taxon>
        <taxon>Agaricomycetes</taxon>
        <taxon>Polyporales</taxon>
        <taxon>Polyporaceae</taxon>
        <taxon>Dichomitus</taxon>
    </lineage>
</organism>
<dbReference type="InterPro" id="IPR011009">
    <property type="entry name" value="Kinase-like_dom_sf"/>
</dbReference>
<keyword evidence="1 7" id="KW-0723">Serine/threonine-protein kinase</keyword>
<feature type="region of interest" description="Disordered" evidence="8">
    <location>
        <begin position="375"/>
        <end position="420"/>
    </location>
</feature>
<dbReference type="Proteomes" id="UP000292957">
    <property type="component" value="Unassembled WGS sequence"/>
</dbReference>
<keyword evidence="12" id="KW-1185">Reference proteome</keyword>
<evidence type="ECO:0000259" key="9">
    <source>
        <dbReference type="PROSITE" id="PS50011"/>
    </source>
</evidence>
<proteinExistence type="inferred from homology"/>
<evidence type="ECO:0000256" key="2">
    <source>
        <dbReference type="ARBA" id="ARBA00022679"/>
    </source>
</evidence>
<accession>A0A4V2K0D7</accession>
<dbReference type="PROSITE" id="PS00107">
    <property type="entry name" value="PROTEIN_KINASE_ATP"/>
    <property type="match status" value="1"/>
</dbReference>
<dbReference type="Pfam" id="PF00069">
    <property type="entry name" value="Pkinase"/>
    <property type="match status" value="1"/>
</dbReference>